<evidence type="ECO:0000313" key="8">
    <source>
        <dbReference type="Proteomes" id="UP000309747"/>
    </source>
</evidence>
<dbReference type="GO" id="GO:0016787">
    <property type="term" value="F:hydrolase activity"/>
    <property type="evidence" value="ECO:0007669"/>
    <property type="project" value="UniProtKB-KW"/>
</dbReference>
<organism evidence="7 8">
    <name type="scientific">Paracoccus gahaiensis</name>
    <dbReference type="NCBI Taxonomy" id="1706839"/>
    <lineage>
        <taxon>Bacteria</taxon>
        <taxon>Pseudomonadati</taxon>
        <taxon>Pseudomonadota</taxon>
        <taxon>Alphaproteobacteria</taxon>
        <taxon>Rhodobacterales</taxon>
        <taxon>Paracoccaceae</taxon>
        <taxon>Paracoccus</taxon>
    </lineage>
</organism>
<keyword evidence="4 7" id="KW-0378">Hydrolase</keyword>
<proteinExistence type="inferred from homology"/>
<dbReference type="InterPro" id="IPR036866">
    <property type="entry name" value="RibonucZ/Hydroxyglut_hydro"/>
</dbReference>
<gene>
    <name evidence="7" type="ORF">FA743_16985</name>
</gene>
<accession>A0A4U0R4W0</accession>
<feature type="domain" description="Metallo-beta-lactamase" evidence="6">
    <location>
        <begin position="83"/>
        <end position="286"/>
    </location>
</feature>
<dbReference type="AlphaFoldDB" id="A0A4U0R4W0"/>
<evidence type="ECO:0000259" key="6">
    <source>
        <dbReference type="SMART" id="SM00849"/>
    </source>
</evidence>
<evidence type="ECO:0000256" key="3">
    <source>
        <dbReference type="ARBA" id="ARBA00022723"/>
    </source>
</evidence>
<comment type="caution">
    <text evidence="7">The sequence shown here is derived from an EMBL/GenBank/DDBJ whole genome shotgun (WGS) entry which is preliminary data.</text>
</comment>
<dbReference type="RefSeq" id="WP_136887272.1">
    <property type="nucleotide sequence ID" value="NZ_SUNI01000023.1"/>
</dbReference>
<dbReference type="CDD" id="cd07720">
    <property type="entry name" value="OPHC2-like_MBL-fold"/>
    <property type="match status" value="1"/>
</dbReference>
<dbReference type="Gene3D" id="3.60.15.10">
    <property type="entry name" value="Ribonuclease Z/Hydroxyacylglutathione hydrolase-like"/>
    <property type="match status" value="1"/>
</dbReference>
<evidence type="ECO:0000256" key="5">
    <source>
        <dbReference type="ARBA" id="ARBA00022833"/>
    </source>
</evidence>
<keyword evidence="5" id="KW-0862">Zinc</keyword>
<keyword evidence="3" id="KW-0479">Metal-binding</keyword>
<protein>
    <submittedName>
        <fullName evidence="7">MBL fold metallo-hydrolase</fullName>
    </submittedName>
</protein>
<dbReference type="SMART" id="SM00849">
    <property type="entry name" value="Lactamase_B"/>
    <property type="match status" value="1"/>
</dbReference>
<evidence type="ECO:0000256" key="4">
    <source>
        <dbReference type="ARBA" id="ARBA00022801"/>
    </source>
</evidence>
<comment type="cofactor">
    <cofactor evidence="1">
        <name>Zn(2+)</name>
        <dbReference type="ChEBI" id="CHEBI:29105"/>
    </cofactor>
</comment>
<comment type="similarity">
    <text evidence="2">Belongs to the metallo-beta-lactamase superfamily.</text>
</comment>
<reference evidence="7 8" key="1">
    <citation type="submission" date="2019-04" db="EMBL/GenBank/DDBJ databases">
        <authorList>
            <person name="Li J."/>
        </authorList>
    </citation>
    <scope>NUCLEOTIDE SEQUENCE [LARGE SCALE GENOMIC DNA]</scope>
    <source>
        <strain evidence="7 8">KCTC 42687</strain>
    </source>
</reference>
<dbReference type="Pfam" id="PF00753">
    <property type="entry name" value="Lactamase_B"/>
    <property type="match status" value="1"/>
</dbReference>
<dbReference type="Proteomes" id="UP000309747">
    <property type="component" value="Unassembled WGS sequence"/>
</dbReference>
<dbReference type="OrthoDB" id="9773738at2"/>
<name>A0A4U0R4W0_9RHOB</name>
<dbReference type="InterPro" id="IPR051013">
    <property type="entry name" value="MBL_superfamily_lactonases"/>
</dbReference>
<dbReference type="GO" id="GO:0046872">
    <property type="term" value="F:metal ion binding"/>
    <property type="evidence" value="ECO:0007669"/>
    <property type="project" value="UniProtKB-KW"/>
</dbReference>
<sequence length="308" mass="33662">MHVTRRFVLARTAALISVSALPLLPQRGWAVTTMTAGDLRIDSLSDGHLEFPPEFAFSIIPEGERDELLASLKIDPLAMVHSSLNVTLLRQGDHIVLFDVGSGPDFMPTAGKLAEALSLIDVSPEDVTDVIFTHGHPDHLWGLLDEFDEPLFPKAALKMGKVEFSYWTDPSTMDTISEERQSFAAGAMRRLTAIGDRMEQFDDDVEILPGIRAVLTPGHTPGHMSFAVGTPQEGIFVTGDFVTSLTGFARPDLGTATDHDPELAAQTRASMLARLADEDWQIIGYHLPDSGIGRVRRKGPAFSFESEI</sequence>
<dbReference type="EMBL" id="SUNI01000023">
    <property type="protein sequence ID" value="TJZ89909.1"/>
    <property type="molecule type" value="Genomic_DNA"/>
</dbReference>
<evidence type="ECO:0000313" key="7">
    <source>
        <dbReference type="EMBL" id="TJZ89909.1"/>
    </source>
</evidence>
<dbReference type="SUPFAM" id="SSF56281">
    <property type="entry name" value="Metallo-hydrolase/oxidoreductase"/>
    <property type="match status" value="1"/>
</dbReference>
<evidence type="ECO:0000256" key="1">
    <source>
        <dbReference type="ARBA" id="ARBA00001947"/>
    </source>
</evidence>
<dbReference type="PANTHER" id="PTHR42978:SF2">
    <property type="entry name" value="102 KBASES UNSTABLE REGION: FROM 1 TO 119443"/>
    <property type="match status" value="1"/>
</dbReference>
<keyword evidence="8" id="KW-1185">Reference proteome</keyword>
<dbReference type="InterPro" id="IPR001279">
    <property type="entry name" value="Metallo-B-lactamas"/>
</dbReference>
<dbReference type="PANTHER" id="PTHR42978">
    <property type="entry name" value="QUORUM-QUENCHING LACTONASE YTNP-RELATED-RELATED"/>
    <property type="match status" value="1"/>
</dbReference>
<evidence type="ECO:0000256" key="2">
    <source>
        <dbReference type="ARBA" id="ARBA00007749"/>
    </source>
</evidence>